<reference evidence="3" key="2">
    <citation type="submission" date="2013-04" db="EMBL/GenBank/DDBJ databases">
        <authorList>
            <person name="Hegedusova E."/>
            <person name="Brejova B."/>
            <person name="Nosek J."/>
        </authorList>
    </citation>
    <scope>NUCLEOTIDE SEQUENCE</scope>
    <source>
        <strain evidence="3">FR-392-06-SUB1</strain>
    </source>
</reference>
<accession>D8WJ06</accession>
<dbReference type="GeneID" id="9480760"/>
<reference evidence="2" key="1">
    <citation type="journal article" date="2010" name="Microbiology (Mosc.)">
        <title>The mitochondrial genome of the pathogenic yeast Candida subhashii: GC-rich linear DNA with a protein covalently attached to their 5' termini.</title>
        <authorList>
            <person name="Fricova D."/>
            <person name="Valach M."/>
            <person name="Farkas Z."/>
            <person name="Pfeiffer I."/>
            <person name="Kucsera J."/>
            <person name="Tomaska L."/>
            <person name="Nosek J."/>
        </authorList>
    </citation>
    <scope>NUCLEOTIDE SEQUENCE</scope>
    <source>
        <strain evidence="2">FR 392</strain>
    </source>
</reference>
<feature type="compositionally biased region" description="Basic and acidic residues" evidence="1">
    <location>
        <begin position="45"/>
        <end position="54"/>
    </location>
</feature>
<dbReference type="EMBL" id="KX781248">
    <property type="protein sequence ID" value="APC61689.1"/>
    <property type="molecule type" value="Genomic_DNA"/>
</dbReference>
<sequence>MPIHPDDWDPKKIEESKTKMPIHPDDWDPKKIEESKTKPPISPDEWEHQQGQDRENLSGIVNLNYYEPEKPELPFYRVTANPKLAELKSFHILLHKILKKIEQYAKKIHRIEVKAVYTKKVTPAEPKDKVYYRTVVVHTKDKIDEMLKSPEALEPLLFLTLTKSDDQANIYDTKAKTTGPTMVLGNLLFEIKYPTELSRTIQKDIESNFKDAKVNTSNWDSTDLFMDKYEEDYRKVQEDYDKYIKDHPKAKS</sequence>
<feature type="region of interest" description="Disordered" evidence="1">
    <location>
        <begin position="1"/>
        <end position="54"/>
    </location>
</feature>
<reference evidence="4" key="3">
    <citation type="journal article" date="2017" name="BMC Microbiol.">
        <title>Competition assays and physiological experiments of soil and phyllosphere yeasts identify Candida subhashii as a novel antagonist of filamentous fungi.</title>
        <authorList>
            <person name="Hilber-Bodmer M."/>
            <person name="Schmid M."/>
            <person name="Ahrens C.H."/>
            <person name="Freimoser F.M."/>
        </authorList>
    </citation>
    <scope>NUCLEOTIDE SEQUENCE</scope>
    <source>
        <strain evidence="4">FGA 2.2</strain>
    </source>
</reference>
<protein>
    <submittedName>
        <fullName evidence="2">Uncharacterized protein orf756</fullName>
    </submittedName>
</protein>
<dbReference type="AlphaFoldDB" id="D8WJ06"/>
<dbReference type="EMBL" id="KC993184">
    <property type="protein sequence ID" value="AGS44262.1"/>
    <property type="molecule type" value="Genomic_DNA"/>
</dbReference>
<gene>
    <name evidence="2" type="primary">orf756</name>
    <name evidence="3" type="synonym">orf252</name>
    <name evidence="3" type="ORF">H731CANSUB-C_011</name>
</gene>
<geneLocation type="mitochondrion" evidence="2"/>
<organism evidence="2">
    <name type="scientific">[Candida] subhashii</name>
    <dbReference type="NCBI Taxonomy" id="561895"/>
    <lineage>
        <taxon>Eukaryota</taxon>
        <taxon>Fungi</taxon>
        <taxon>Dikarya</taxon>
        <taxon>Ascomycota</taxon>
        <taxon>Saccharomycotina</taxon>
        <taxon>Pichiomycetes</taxon>
        <taxon>Debaryomycetaceae</taxon>
        <taxon>Spathaspora</taxon>
    </lineage>
</organism>
<dbReference type="EMBL" id="GU126492">
    <property type="protein sequence ID" value="ACY66200.1"/>
    <property type="molecule type" value="Genomic_DNA"/>
</dbReference>
<proteinExistence type="predicted"/>
<evidence type="ECO:0000313" key="2">
    <source>
        <dbReference type="EMBL" id="ACY66200.1"/>
    </source>
</evidence>
<dbReference type="RefSeq" id="YP_003795188.1">
    <property type="nucleotide sequence ID" value="NC_014337.1"/>
</dbReference>
<evidence type="ECO:0000313" key="4">
    <source>
        <dbReference type="EMBL" id="APC61689.1"/>
    </source>
</evidence>
<evidence type="ECO:0000256" key="1">
    <source>
        <dbReference type="SAM" id="MobiDB-lite"/>
    </source>
</evidence>
<evidence type="ECO:0000313" key="3">
    <source>
        <dbReference type="EMBL" id="AGS44262.1"/>
    </source>
</evidence>
<keyword evidence="2" id="KW-0496">Mitochondrion</keyword>
<name>D8WJ06_9ASCO</name>
<feature type="compositionally biased region" description="Basic and acidic residues" evidence="1">
    <location>
        <begin position="1"/>
        <end position="37"/>
    </location>
</feature>